<reference evidence="3" key="1">
    <citation type="submission" date="2016-10" db="EMBL/GenBank/DDBJ databases">
        <authorList>
            <person name="Varghese N."/>
            <person name="Submissions S."/>
        </authorList>
    </citation>
    <scope>NUCLEOTIDE SEQUENCE [LARGE SCALE GENOMIC DNA]</scope>
    <source>
        <strain evidence="3">CGMCC 1.11022</strain>
    </source>
</reference>
<dbReference type="AlphaFoldDB" id="A0A1G9JVZ2"/>
<evidence type="ECO:0000256" key="1">
    <source>
        <dbReference type="SAM" id="Phobius"/>
    </source>
</evidence>
<keyword evidence="3" id="KW-1185">Reference proteome</keyword>
<feature type="transmembrane region" description="Helical" evidence="1">
    <location>
        <begin position="21"/>
        <end position="47"/>
    </location>
</feature>
<feature type="transmembrane region" description="Helical" evidence="1">
    <location>
        <begin position="79"/>
        <end position="97"/>
    </location>
</feature>
<accession>A0A1G9JVZ2</accession>
<gene>
    <name evidence="2" type="ORF">SAMN05428953_13620</name>
</gene>
<dbReference type="Proteomes" id="UP000198894">
    <property type="component" value="Unassembled WGS sequence"/>
</dbReference>
<proteinExistence type="predicted"/>
<dbReference type="InterPro" id="IPR046657">
    <property type="entry name" value="DUF6766"/>
</dbReference>
<dbReference type="EMBL" id="FNEE01000036">
    <property type="protein sequence ID" value="SDL41324.1"/>
    <property type="molecule type" value="Genomic_DNA"/>
</dbReference>
<name>A0A1G9JVZ2_9HYPH</name>
<protein>
    <submittedName>
        <fullName evidence="2">Uncharacterized protein</fullName>
    </submittedName>
</protein>
<sequence length="147" mass="16998">MPSDDHSRPASNVKRPSVWRAYSYAWITLGFFIISLVGHWVFGWFAYLDEQRALGQPPEFGGYLIEMSRDTLENWQSEFLQLLWQVGGLAFLLFVGSPQSKESTDRMEAKIDALLRLVDSEKGKEAIRELDLQYEGRHTDQPHAHRN</sequence>
<keyword evidence="1" id="KW-1133">Transmembrane helix</keyword>
<organism evidence="2 3">
    <name type="scientific">Mesorhizobium muleiense</name>
    <dbReference type="NCBI Taxonomy" id="1004279"/>
    <lineage>
        <taxon>Bacteria</taxon>
        <taxon>Pseudomonadati</taxon>
        <taxon>Pseudomonadota</taxon>
        <taxon>Alphaproteobacteria</taxon>
        <taxon>Hyphomicrobiales</taxon>
        <taxon>Phyllobacteriaceae</taxon>
        <taxon>Mesorhizobium</taxon>
    </lineage>
</organism>
<keyword evidence="1" id="KW-0812">Transmembrane</keyword>
<evidence type="ECO:0000313" key="2">
    <source>
        <dbReference type="EMBL" id="SDL41324.1"/>
    </source>
</evidence>
<keyword evidence="1" id="KW-0472">Membrane</keyword>
<dbReference type="Pfam" id="PF20554">
    <property type="entry name" value="DUF6766"/>
    <property type="match status" value="1"/>
</dbReference>
<evidence type="ECO:0000313" key="3">
    <source>
        <dbReference type="Proteomes" id="UP000198894"/>
    </source>
</evidence>